<evidence type="ECO:0000313" key="3">
    <source>
        <dbReference type="Proteomes" id="UP000249799"/>
    </source>
</evidence>
<dbReference type="RefSeq" id="WP_111332463.1">
    <property type="nucleotide sequence ID" value="NZ_CP030032.1"/>
</dbReference>
<evidence type="ECO:0000256" key="1">
    <source>
        <dbReference type="SAM" id="Phobius"/>
    </source>
</evidence>
<dbReference type="EMBL" id="CP030032">
    <property type="protein sequence ID" value="AWV88585.1"/>
    <property type="molecule type" value="Genomic_DNA"/>
</dbReference>
<feature type="transmembrane region" description="Helical" evidence="1">
    <location>
        <begin position="172"/>
        <end position="190"/>
    </location>
</feature>
<feature type="transmembrane region" description="Helical" evidence="1">
    <location>
        <begin position="328"/>
        <end position="348"/>
    </location>
</feature>
<feature type="transmembrane region" description="Helical" evidence="1">
    <location>
        <begin position="276"/>
        <end position="294"/>
    </location>
</feature>
<sequence>MAAWLLYRLYILIGNAWTFTTDDAYITLRYARNMAAGKGLMWNPGDFPVEGYSNFLYVLIGAASYKSGLDPVFVVKLVGVASLVLTCMLTFAIARRWVGPLGALLPTALLTGYRGTTLWAVSGMETALYLCLGLTAIWLFMVGCESAQIGIRPPRAESDPDAPRWTLAQRHDSSVFFALCGGALFLAALTRLEGPIFGIIVLGSLVAVGATRLLKNRAGATENLKPIVQAITVLTGTFVLPYTVYFAWRWQYFGRFLPNTYYCKANAPGSPWTLLGWYWDDAFLLVLLALVFPWRKIDIRATALFALVLAYAVLLYGADTIVAYEMRLAMVAFAALSILASVSALSWVKHAWGAIPTRAAALLFLFTVLIWQGELPNENKYLKDYSAKYAKRMALRAELGKWVDARLGPEDWFVIGDAGIAPFHTDAQIADPFCLNSWRYTSDEMDKDMSIYVNWVITLKPKMIAVHSKSNRTLKPRREYGFYPKLVADPRFEANYKLTKKFSPGSGEFHYWIYTRQ</sequence>
<dbReference type="Proteomes" id="UP000249799">
    <property type="component" value="Chromosome"/>
</dbReference>
<dbReference type="KEGG" id="bsed:DN745_04225"/>
<keyword evidence="1" id="KW-0812">Transmembrane</keyword>
<feature type="transmembrane region" description="Helical" evidence="1">
    <location>
        <begin position="301"/>
        <end position="322"/>
    </location>
</feature>
<keyword evidence="3" id="KW-1185">Reference proteome</keyword>
<feature type="transmembrane region" description="Helical" evidence="1">
    <location>
        <begin position="73"/>
        <end position="94"/>
    </location>
</feature>
<keyword evidence="1" id="KW-1133">Transmembrane helix</keyword>
<proteinExistence type="predicted"/>
<dbReference type="OrthoDB" id="5496074at2"/>
<evidence type="ECO:0008006" key="4">
    <source>
        <dbReference type="Google" id="ProtNLM"/>
    </source>
</evidence>
<feature type="transmembrane region" description="Helical" evidence="1">
    <location>
        <begin position="196"/>
        <end position="214"/>
    </location>
</feature>
<reference evidence="2 3" key="1">
    <citation type="submission" date="2018-06" db="EMBL/GenBank/DDBJ databases">
        <title>Lujinxingia sediminis gen. nov. sp. nov., a new facultative anaerobic member of the class Deltaproteobacteria, and proposal of Lujinxingaceae fam. nov.</title>
        <authorList>
            <person name="Guo L.-Y."/>
            <person name="Li C.-M."/>
            <person name="Wang S."/>
            <person name="Du Z.-J."/>
        </authorList>
    </citation>
    <scope>NUCLEOTIDE SEQUENCE [LARGE SCALE GENOMIC DNA]</scope>
    <source>
        <strain evidence="2 3">FA350</strain>
    </source>
</reference>
<feature type="transmembrane region" description="Helical" evidence="1">
    <location>
        <begin position="127"/>
        <end position="151"/>
    </location>
</feature>
<dbReference type="AlphaFoldDB" id="A0A2Z4FIF0"/>
<protein>
    <recommendedName>
        <fullName evidence="4">Glycosyltransferase RgtA/B/C/D-like domain-containing protein</fullName>
    </recommendedName>
</protein>
<keyword evidence="1" id="KW-0472">Membrane</keyword>
<evidence type="ECO:0000313" key="2">
    <source>
        <dbReference type="EMBL" id="AWV88585.1"/>
    </source>
</evidence>
<feature type="transmembrane region" description="Helical" evidence="1">
    <location>
        <begin position="226"/>
        <end position="248"/>
    </location>
</feature>
<gene>
    <name evidence="2" type="ORF">DN745_04225</name>
</gene>
<organism evidence="2 3">
    <name type="scientific">Bradymonas sediminis</name>
    <dbReference type="NCBI Taxonomy" id="1548548"/>
    <lineage>
        <taxon>Bacteria</taxon>
        <taxon>Deltaproteobacteria</taxon>
        <taxon>Bradymonadales</taxon>
        <taxon>Bradymonadaceae</taxon>
        <taxon>Bradymonas</taxon>
    </lineage>
</organism>
<accession>A0A2Z4FIF0</accession>
<feature type="transmembrane region" description="Helical" evidence="1">
    <location>
        <begin position="355"/>
        <end position="373"/>
    </location>
</feature>
<name>A0A2Z4FIF0_9DELT</name>